<dbReference type="InterPro" id="IPR029000">
    <property type="entry name" value="Cyclophilin-like_dom_sf"/>
</dbReference>
<reference evidence="8" key="1">
    <citation type="journal article" date="2019" name="Int. J. Syst. Evol. Microbiol.">
        <title>The Global Catalogue of Microorganisms (GCM) 10K type strain sequencing project: providing services to taxonomists for standard genome sequencing and annotation.</title>
        <authorList>
            <consortium name="The Broad Institute Genomics Platform"/>
            <consortium name="The Broad Institute Genome Sequencing Center for Infectious Disease"/>
            <person name="Wu L."/>
            <person name="Ma J."/>
        </authorList>
    </citation>
    <scope>NUCLEOTIDE SEQUENCE [LARGE SCALE GENOMIC DNA]</scope>
    <source>
        <strain evidence="8">CCUG 49018</strain>
    </source>
</reference>
<dbReference type="GO" id="GO:0003755">
    <property type="term" value="F:peptidyl-prolyl cis-trans isomerase activity"/>
    <property type="evidence" value="ECO:0007669"/>
    <property type="project" value="UniProtKB-EC"/>
</dbReference>
<dbReference type="EMBL" id="JBHTMB010000144">
    <property type="protein sequence ID" value="MFD1235070.1"/>
    <property type="molecule type" value="Genomic_DNA"/>
</dbReference>
<name>A0ABW3VL62_9PSEU</name>
<keyword evidence="3 5" id="KW-0697">Rotamase</keyword>
<dbReference type="PANTHER" id="PTHR45625:SF4">
    <property type="entry name" value="PEPTIDYLPROLYL ISOMERASE DOMAIN AND WD REPEAT-CONTAINING PROTEIN 1"/>
    <property type="match status" value="1"/>
</dbReference>
<dbReference type="PIRSF" id="PIRSF001467">
    <property type="entry name" value="Peptidylpro_ismrse"/>
    <property type="match status" value="1"/>
</dbReference>
<dbReference type="InterPro" id="IPR044666">
    <property type="entry name" value="Cyclophilin_A-like"/>
</dbReference>
<organism evidence="7 8">
    <name type="scientific">Pseudonocardia benzenivorans</name>
    <dbReference type="NCBI Taxonomy" id="228005"/>
    <lineage>
        <taxon>Bacteria</taxon>
        <taxon>Bacillati</taxon>
        <taxon>Actinomycetota</taxon>
        <taxon>Actinomycetes</taxon>
        <taxon>Pseudonocardiales</taxon>
        <taxon>Pseudonocardiaceae</taxon>
        <taxon>Pseudonocardia</taxon>
    </lineage>
</organism>
<evidence type="ECO:0000256" key="1">
    <source>
        <dbReference type="ARBA" id="ARBA00002388"/>
    </source>
</evidence>
<evidence type="ECO:0000259" key="6">
    <source>
        <dbReference type="PROSITE" id="PS50072"/>
    </source>
</evidence>
<dbReference type="PRINTS" id="PR00153">
    <property type="entry name" value="CSAPPISMRASE"/>
</dbReference>
<dbReference type="PANTHER" id="PTHR45625">
    <property type="entry name" value="PEPTIDYL-PROLYL CIS-TRANS ISOMERASE-RELATED"/>
    <property type="match status" value="1"/>
</dbReference>
<dbReference type="SUPFAM" id="SSF50891">
    <property type="entry name" value="Cyclophilin-like"/>
    <property type="match status" value="1"/>
</dbReference>
<dbReference type="InterPro" id="IPR002130">
    <property type="entry name" value="Cyclophilin-type_PPIase_dom"/>
</dbReference>
<dbReference type="EC" id="5.2.1.8" evidence="5"/>
<accession>A0ABW3VL62</accession>
<dbReference type="Pfam" id="PF00160">
    <property type="entry name" value="Pro_isomerase"/>
    <property type="match status" value="1"/>
</dbReference>
<comment type="function">
    <text evidence="1 5">PPIases accelerate the folding of proteins. It catalyzes the cis-trans isomerization of proline imidic peptide bonds in oligopeptides.</text>
</comment>
<evidence type="ECO:0000256" key="2">
    <source>
        <dbReference type="ARBA" id="ARBA00007365"/>
    </source>
</evidence>
<dbReference type="CDD" id="cd00317">
    <property type="entry name" value="cyclophilin"/>
    <property type="match status" value="1"/>
</dbReference>
<evidence type="ECO:0000313" key="7">
    <source>
        <dbReference type="EMBL" id="MFD1235070.1"/>
    </source>
</evidence>
<gene>
    <name evidence="7" type="ORF">ACFQ34_17405</name>
</gene>
<dbReference type="Proteomes" id="UP001597182">
    <property type="component" value="Unassembled WGS sequence"/>
</dbReference>
<dbReference type="PROSITE" id="PS00170">
    <property type="entry name" value="CSA_PPIASE_1"/>
    <property type="match status" value="1"/>
</dbReference>
<comment type="caution">
    <text evidence="7">The sequence shown here is derived from an EMBL/GenBank/DDBJ whole genome shotgun (WGS) entry which is preliminary data.</text>
</comment>
<dbReference type="InterPro" id="IPR024936">
    <property type="entry name" value="Cyclophilin-type_PPIase"/>
</dbReference>
<feature type="domain" description="PPIase cyclophilin-type" evidence="6">
    <location>
        <begin position="21"/>
        <end position="178"/>
    </location>
</feature>
<evidence type="ECO:0000256" key="5">
    <source>
        <dbReference type="RuleBase" id="RU363019"/>
    </source>
</evidence>
<dbReference type="PROSITE" id="PS50072">
    <property type="entry name" value="CSA_PPIASE_2"/>
    <property type="match status" value="1"/>
</dbReference>
<evidence type="ECO:0000256" key="3">
    <source>
        <dbReference type="ARBA" id="ARBA00023110"/>
    </source>
</evidence>
<dbReference type="RefSeq" id="WP_346093634.1">
    <property type="nucleotide sequence ID" value="NZ_BAABKS010000080.1"/>
</dbReference>
<proteinExistence type="inferred from homology"/>
<sequence length="180" mass="19357">MVHVTDPGKSKQTATLRTSEGDIRINLFPDHAPKTVENFVGLAAGTKQYTQPNAAGGDSGPFYDGSVFHRVISGFMIQGGDPTGTGRGGPGYQFADEFHTELQFDRPYLLAMANAGPGTNGSQFFITVGPTPHLNRRHTIFGEVADAESRAVVDAIATTQTDRSDRPLTPVVIQRVEVQQ</sequence>
<dbReference type="Gene3D" id="2.40.100.10">
    <property type="entry name" value="Cyclophilin-like"/>
    <property type="match status" value="1"/>
</dbReference>
<comment type="catalytic activity">
    <reaction evidence="5">
        <text>[protein]-peptidylproline (omega=180) = [protein]-peptidylproline (omega=0)</text>
        <dbReference type="Rhea" id="RHEA:16237"/>
        <dbReference type="Rhea" id="RHEA-COMP:10747"/>
        <dbReference type="Rhea" id="RHEA-COMP:10748"/>
        <dbReference type="ChEBI" id="CHEBI:83833"/>
        <dbReference type="ChEBI" id="CHEBI:83834"/>
        <dbReference type="EC" id="5.2.1.8"/>
    </reaction>
</comment>
<evidence type="ECO:0000313" key="8">
    <source>
        <dbReference type="Proteomes" id="UP001597182"/>
    </source>
</evidence>
<protein>
    <recommendedName>
        <fullName evidence="5">Peptidyl-prolyl cis-trans isomerase</fullName>
        <shortName evidence="5">PPIase</shortName>
        <ecNumber evidence="5">5.2.1.8</ecNumber>
    </recommendedName>
</protein>
<evidence type="ECO:0000256" key="4">
    <source>
        <dbReference type="ARBA" id="ARBA00023235"/>
    </source>
</evidence>
<keyword evidence="4 5" id="KW-0413">Isomerase</keyword>
<comment type="similarity">
    <text evidence="2 5">Belongs to the cyclophilin-type PPIase family.</text>
</comment>
<keyword evidence="8" id="KW-1185">Reference proteome</keyword>
<dbReference type="InterPro" id="IPR020892">
    <property type="entry name" value="Cyclophilin-type_PPIase_CS"/>
</dbReference>